<reference evidence="1 2" key="1">
    <citation type="submission" date="2021-06" db="EMBL/GenBank/DDBJ databases">
        <authorList>
            <person name="Palmer J.M."/>
        </authorList>
    </citation>
    <scope>NUCLEOTIDE SEQUENCE [LARGE SCALE GENOMIC DNA]</scope>
    <source>
        <strain evidence="1 2">AS_MEX2019</strain>
        <tissue evidence="1">Muscle</tissue>
    </source>
</reference>
<organism evidence="1 2">
    <name type="scientific">Ameca splendens</name>
    <dbReference type="NCBI Taxonomy" id="208324"/>
    <lineage>
        <taxon>Eukaryota</taxon>
        <taxon>Metazoa</taxon>
        <taxon>Chordata</taxon>
        <taxon>Craniata</taxon>
        <taxon>Vertebrata</taxon>
        <taxon>Euteleostomi</taxon>
        <taxon>Actinopterygii</taxon>
        <taxon>Neopterygii</taxon>
        <taxon>Teleostei</taxon>
        <taxon>Neoteleostei</taxon>
        <taxon>Acanthomorphata</taxon>
        <taxon>Ovalentaria</taxon>
        <taxon>Atherinomorphae</taxon>
        <taxon>Cyprinodontiformes</taxon>
        <taxon>Goodeidae</taxon>
        <taxon>Ameca</taxon>
    </lineage>
</organism>
<accession>A0ABV0XKK8</accession>
<evidence type="ECO:0000313" key="1">
    <source>
        <dbReference type="EMBL" id="MEQ2281997.1"/>
    </source>
</evidence>
<keyword evidence="2" id="KW-1185">Reference proteome</keyword>
<name>A0ABV0XKK8_9TELE</name>
<dbReference type="EMBL" id="JAHRIP010005544">
    <property type="protein sequence ID" value="MEQ2281997.1"/>
    <property type="molecule type" value="Genomic_DNA"/>
</dbReference>
<comment type="caution">
    <text evidence="1">The sequence shown here is derived from an EMBL/GenBank/DDBJ whole genome shotgun (WGS) entry which is preliminary data.</text>
</comment>
<dbReference type="Proteomes" id="UP001469553">
    <property type="component" value="Unassembled WGS sequence"/>
</dbReference>
<evidence type="ECO:0000313" key="2">
    <source>
        <dbReference type="Proteomes" id="UP001469553"/>
    </source>
</evidence>
<gene>
    <name evidence="1" type="ORF">AMECASPLE_036012</name>
</gene>
<proteinExistence type="predicted"/>
<protein>
    <submittedName>
        <fullName evidence="1">Uncharacterized protein</fullName>
    </submittedName>
</protein>
<sequence>MRMVFFCSYREIKHRGTMEENLLVAAKYLKLGQRLTLQQDNDPKHTARAMVGGLKCGPWAFVALGIISCGPHPQFKNGTNLALHLLSLMQMNTSSLSELKFCLDVLG</sequence>